<evidence type="ECO:0000313" key="1">
    <source>
        <dbReference type="EMBL" id="SEW48204.1"/>
    </source>
</evidence>
<protein>
    <submittedName>
        <fullName evidence="1">Uncharacterized protein</fullName>
    </submittedName>
</protein>
<gene>
    <name evidence="1" type="ORF">SAMN05421841_3745</name>
</gene>
<dbReference type="AlphaFoldDB" id="A0A1I0S1G9"/>
<dbReference type="Proteomes" id="UP000199469">
    <property type="component" value="Unassembled WGS sequence"/>
</dbReference>
<name>A0A1I0S1G9_9FLAO</name>
<reference evidence="2" key="1">
    <citation type="submission" date="2016-10" db="EMBL/GenBank/DDBJ databases">
        <authorList>
            <person name="Varghese N."/>
            <person name="Submissions S."/>
        </authorList>
    </citation>
    <scope>NUCLEOTIDE SEQUENCE [LARGE SCALE GENOMIC DNA]</scope>
    <source>
        <strain evidence="2">DSM 17724</strain>
    </source>
</reference>
<proteinExistence type="predicted"/>
<sequence length="76" mass="8816">MRYISTIFIGIEYCSAPIFVSTKRIKKNYLEKTTKMIFGFSRNTNDEKESKISNTTNDTKKIKPPKTFGGSFVFNY</sequence>
<accession>A0A1I0S1G9</accession>
<keyword evidence="2" id="KW-1185">Reference proteome</keyword>
<dbReference type="EMBL" id="FOIU01000003">
    <property type="protein sequence ID" value="SEW48204.1"/>
    <property type="molecule type" value="Genomic_DNA"/>
</dbReference>
<evidence type="ECO:0000313" key="2">
    <source>
        <dbReference type="Proteomes" id="UP000199469"/>
    </source>
</evidence>
<dbReference type="STRING" id="356305.SAMN05421841_3745"/>
<organism evidence="1 2">
    <name type="scientific">Chryseobacterium wanjuense</name>
    <dbReference type="NCBI Taxonomy" id="356305"/>
    <lineage>
        <taxon>Bacteria</taxon>
        <taxon>Pseudomonadati</taxon>
        <taxon>Bacteroidota</taxon>
        <taxon>Flavobacteriia</taxon>
        <taxon>Flavobacteriales</taxon>
        <taxon>Weeksellaceae</taxon>
        <taxon>Chryseobacterium group</taxon>
        <taxon>Chryseobacterium</taxon>
    </lineage>
</organism>